<accession>A0A176RYD5</accession>
<proteinExistence type="predicted"/>
<feature type="transmembrane region" description="Helical" evidence="1">
    <location>
        <begin position="7"/>
        <end position="28"/>
    </location>
</feature>
<feature type="transmembrane region" description="Helical" evidence="1">
    <location>
        <begin position="34"/>
        <end position="61"/>
    </location>
</feature>
<evidence type="ECO:0000256" key="1">
    <source>
        <dbReference type="SAM" id="Phobius"/>
    </source>
</evidence>
<dbReference type="AlphaFoldDB" id="A0A176RYD5"/>
<keyword evidence="1" id="KW-0812">Transmembrane</keyword>
<comment type="caution">
    <text evidence="2">The sequence shown here is derived from an EMBL/GenBank/DDBJ whole genome shotgun (WGS) entry which is preliminary data.</text>
</comment>
<protein>
    <submittedName>
        <fullName evidence="2">Membrane protein</fullName>
    </submittedName>
</protein>
<keyword evidence="3" id="KW-1185">Reference proteome</keyword>
<organism evidence="2 3">
    <name type="scientific">Candidatus Thiomargarita nelsonii</name>
    <dbReference type="NCBI Taxonomy" id="1003181"/>
    <lineage>
        <taxon>Bacteria</taxon>
        <taxon>Pseudomonadati</taxon>
        <taxon>Pseudomonadota</taxon>
        <taxon>Gammaproteobacteria</taxon>
        <taxon>Thiotrichales</taxon>
        <taxon>Thiotrichaceae</taxon>
        <taxon>Thiomargarita</taxon>
    </lineage>
</organism>
<evidence type="ECO:0000313" key="3">
    <source>
        <dbReference type="Proteomes" id="UP000076962"/>
    </source>
</evidence>
<keyword evidence="1" id="KW-1133">Transmembrane helix</keyword>
<evidence type="ECO:0000313" key="2">
    <source>
        <dbReference type="EMBL" id="OAD20780.1"/>
    </source>
</evidence>
<name>A0A176RYD5_9GAMM</name>
<dbReference type="Proteomes" id="UP000076962">
    <property type="component" value="Unassembled WGS sequence"/>
</dbReference>
<keyword evidence="1" id="KW-0472">Membrane</keyword>
<dbReference type="EMBL" id="LUTY01002116">
    <property type="protein sequence ID" value="OAD20780.1"/>
    <property type="molecule type" value="Genomic_DNA"/>
</dbReference>
<gene>
    <name evidence="2" type="ORF">THIOM_003494</name>
</gene>
<reference evidence="2 3" key="1">
    <citation type="submission" date="2016-05" db="EMBL/GenBank/DDBJ databases">
        <title>Single-cell genome of chain-forming Candidatus Thiomargarita nelsonii and comparison to other large sulfur-oxidizing bacteria.</title>
        <authorList>
            <person name="Winkel M."/>
            <person name="Salman V."/>
            <person name="Woyke T."/>
            <person name="Schulz-Vogt H."/>
            <person name="Richter M."/>
            <person name="Flood B."/>
            <person name="Bailey J."/>
            <person name="Amann R."/>
            <person name="Mussmann M."/>
        </authorList>
    </citation>
    <scope>NUCLEOTIDE SEQUENCE [LARGE SCALE GENOMIC DNA]</scope>
    <source>
        <strain evidence="2 3">THI036</strain>
    </source>
</reference>
<sequence length="78" mass="8852">MLFKTIATFGSICFLSVLWAYTLINIILEAYRNVGAYVIIVWGSVSFVFSNGEALISWFFLARSKRFLLLVFCSVAEI</sequence>